<evidence type="ECO:0000256" key="6">
    <source>
        <dbReference type="ARBA" id="ARBA00023014"/>
    </source>
</evidence>
<keyword evidence="6" id="KW-0411">Iron-sulfur</keyword>
<dbReference type="Gene3D" id="3.30.70.20">
    <property type="match status" value="3"/>
</dbReference>
<dbReference type="SUPFAM" id="SSF54862">
    <property type="entry name" value="4Fe-4S ferredoxins"/>
    <property type="match status" value="2"/>
</dbReference>
<feature type="region of interest" description="Disordered" evidence="7">
    <location>
        <begin position="520"/>
        <end position="555"/>
    </location>
</feature>
<evidence type="ECO:0000256" key="2">
    <source>
        <dbReference type="ARBA" id="ARBA00022485"/>
    </source>
</evidence>
<evidence type="ECO:0000256" key="4">
    <source>
        <dbReference type="ARBA" id="ARBA00022982"/>
    </source>
</evidence>
<keyword evidence="3" id="KW-0479">Metal-binding</keyword>
<feature type="transmembrane region" description="Helical" evidence="8">
    <location>
        <begin position="114"/>
        <end position="134"/>
    </location>
</feature>
<evidence type="ECO:0000256" key="1">
    <source>
        <dbReference type="ARBA" id="ARBA00022448"/>
    </source>
</evidence>
<evidence type="ECO:0000256" key="5">
    <source>
        <dbReference type="ARBA" id="ARBA00023004"/>
    </source>
</evidence>
<sequence>MRRRAIQTGSFALFLLLFFLAAYPLQRLVPVDLFFRFDPLIALTVLLASGTLAAGMLWSLVLVASALIAGRIFCGYICPLGSVIDLSDGLLRRYRASRTVNFYGRLASLRRLKFYLLVFVLVSALFGLITIYVLDPLAIITRVLTYIFYPIVLIVVNVALDLIRPIAEYFGWFRLARMSFVQHSYYMGAVTLLFFAGILALGWIQSRFWCRNICPLGALLGVIGRFGLVQRRVSEACIDCGKCQRACPTAAIPENPRETLTPECLQCHTCAQICPVEAIRFQKPSREHQPSKAAVVDLSRRGFLASFGLGVASSFLVGVHPSKQMLQGNLIRPPGTVPEDLFLDRCIRCGECMKACTTNTLQPSFLEAGLEGFWTPRLEMRYAPCEQQCNVCGHVCPTDAIRGLDLDERKHAKIGTAVLYRDRCLVWEQDKLCLICDEQCPYDAIEFRIVEGHRRPFVLEDRCNGCGVCENKCPVQGEAAIVVTPIAELRLAEGSYIEASERLGYEFDEAREEVEQFFLEEEPDVSPAEAEPQKLPPGFAPDEESSDQLPPGFTP</sequence>
<feature type="transmembrane region" description="Helical" evidence="8">
    <location>
        <begin position="184"/>
        <end position="204"/>
    </location>
</feature>
<dbReference type="PANTHER" id="PTHR30176">
    <property type="entry name" value="FERREDOXIN-TYPE PROTEIN NAPH"/>
    <property type="match status" value="1"/>
</dbReference>
<evidence type="ECO:0000256" key="8">
    <source>
        <dbReference type="SAM" id="Phobius"/>
    </source>
</evidence>
<dbReference type="PROSITE" id="PS00198">
    <property type="entry name" value="4FE4S_FER_1"/>
    <property type="match status" value="3"/>
</dbReference>
<keyword evidence="5" id="KW-0408">Iron</keyword>
<dbReference type="Proteomes" id="UP000649604">
    <property type="component" value="Unassembled WGS sequence"/>
</dbReference>
<name>A0A9D5JUL8_9BACT</name>
<feature type="domain" description="4Fe-4S ferredoxin-type" evidence="9">
    <location>
        <begin position="376"/>
        <end position="406"/>
    </location>
</feature>
<evidence type="ECO:0000313" key="10">
    <source>
        <dbReference type="EMBL" id="MBD3324424.1"/>
    </source>
</evidence>
<gene>
    <name evidence="10" type="ORF">GF339_07545</name>
</gene>
<keyword evidence="1" id="KW-0813">Transport</keyword>
<keyword evidence="8" id="KW-0812">Transmembrane</keyword>
<dbReference type="Pfam" id="PF13237">
    <property type="entry name" value="Fer4_10"/>
    <property type="match status" value="1"/>
</dbReference>
<accession>A0A9D5JUL8</accession>
<dbReference type="InterPro" id="IPR017896">
    <property type="entry name" value="4Fe4S_Fe-S-bd"/>
</dbReference>
<organism evidence="10 11">
    <name type="scientific">candidate division KSB3 bacterium</name>
    <dbReference type="NCBI Taxonomy" id="2044937"/>
    <lineage>
        <taxon>Bacteria</taxon>
        <taxon>candidate division KSB3</taxon>
    </lineage>
</organism>
<dbReference type="Pfam" id="PF00037">
    <property type="entry name" value="Fer4"/>
    <property type="match status" value="1"/>
</dbReference>
<dbReference type="GO" id="GO:0005886">
    <property type="term" value="C:plasma membrane"/>
    <property type="evidence" value="ECO:0007669"/>
    <property type="project" value="TreeGrafter"/>
</dbReference>
<feature type="domain" description="4Fe-4S ferredoxin-type" evidence="9">
    <location>
        <begin position="336"/>
        <end position="366"/>
    </location>
</feature>
<keyword evidence="8" id="KW-0472">Membrane</keyword>
<dbReference type="CDD" id="cd16373">
    <property type="entry name" value="DMSOR_beta_like"/>
    <property type="match status" value="1"/>
</dbReference>
<feature type="transmembrane region" description="Helical" evidence="8">
    <location>
        <begin position="146"/>
        <end position="163"/>
    </location>
</feature>
<reference evidence="10" key="1">
    <citation type="submission" date="2019-11" db="EMBL/GenBank/DDBJ databases">
        <title>Microbial mats filling the niche in hypersaline microbial mats.</title>
        <authorList>
            <person name="Wong H.L."/>
            <person name="Macleod F.I."/>
            <person name="White R.A. III"/>
            <person name="Burns B.P."/>
        </authorList>
    </citation>
    <scope>NUCLEOTIDE SEQUENCE</scope>
    <source>
        <strain evidence="10">Rbin_158</strain>
    </source>
</reference>
<proteinExistence type="predicted"/>
<dbReference type="EMBL" id="WJJP01000235">
    <property type="protein sequence ID" value="MBD3324424.1"/>
    <property type="molecule type" value="Genomic_DNA"/>
</dbReference>
<feature type="transmembrane region" description="Helical" evidence="8">
    <location>
        <begin position="40"/>
        <end position="63"/>
    </location>
</feature>
<dbReference type="InterPro" id="IPR051684">
    <property type="entry name" value="Electron_Trans/Redox"/>
</dbReference>
<dbReference type="PROSITE" id="PS51379">
    <property type="entry name" value="4FE4S_FER_2"/>
    <property type="match status" value="5"/>
</dbReference>
<keyword evidence="8" id="KW-1133">Transmembrane helix</keyword>
<evidence type="ECO:0000259" key="9">
    <source>
        <dbReference type="PROSITE" id="PS51379"/>
    </source>
</evidence>
<dbReference type="Pfam" id="PF12838">
    <property type="entry name" value="Fer4_7"/>
    <property type="match status" value="1"/>
</dbReference>
<feature type="domain" description="4Fe-4S ferredoxin-type" evidence="9">
    <location>
        <begin position="263"/>
        <end position="284"/>
    </location>
</feature>
<dbReference type="PANTHER" id="PTHR30176:SF3">
    <property type="entry name" value="FERREDOXIN-TYPE PROTEIN NAPH"/>
    <property type="match status" value="1"/>
</dbReference>
<dbReference type="GO" id="GO:0051539">
    <property type="term" value="F:4 iron, 4 sulfur cluster binding"/>
    <property type="evidence" value="ECO:0007669"/>
    <property type="project" value="UniProtKB-KW"/>
</dbReference>
<dbReference type="GO" id="GO:0046872">
    <property type="term" value="F:metal ion binding"/>
    <property type="evidence" value="ECO:0007669"/>
    <property type="project" value="UniProtKB-KW"/>
</dbReference>
<dbReference type="InterPro" id="IPR017900">
    <property type="entry name" value="4Fe4S_Fe_S_CS"/>
</dbReference>
<evidence type="ECO:0000256" key="7">
    <source>
        <dbReference type="SAM" id="MobiDB-lite"/>
    </source>
</evidence>
<dbReference type="Pfam" id="PF12801">
    <property type="entry name" value="Fer4_5"/>
    <property type="match status" value="2"/>
</dbReference>
<protein>
    <submittedName>
        <fullName evidence="10">4Fe-4S dicluster domain-containing protein</fullName>
    </submittedName>
</protein>
<feature type="domain" description="4Fe-4S ferredoxin-type" evidence="9">
    <location>
        <begin position="454"/>
        <end position="486"/>
    </location>
</feature>
<feature type="domain" description="4Fe-4S ferredoxin-type" evidence="9">
    <location>
        <begin position="227"/>
        <end position="257"/>
    </location>
</feature>
<evidence type="ECO:0000256" key="3">
    <source>
        <dbReference type="ARBA" id="ARBA00022723"/>
    </source>
</evidence>
<keyword evidence="2" id="KW-0004">4Fe-4S</keyword>
<keyword evidence="4" id="KW-0249">Electron transport</keyword>
<evidence type="ECO:0000313" key="11">
    <source>
        <dbReference type="Proteomes" id="UP000649604"/>
    </source>
</evidence>
<comment type="caution">
    <text evidence="10">The sequence shown here is derived from an EMBL/GenBank/DDBJ whole genome shotgun (WGS) entry which is preliminary data.</text>
</comment>
<dbReference type="AlphaFoldDB" id="A0A9D5JUL8"/>